<dbReference type="Proteomes" id="UP000005622">
    <property type="component" value="Unassembled WGS sequence"/>
</dbReference>
<organism evidence="1">
    <name type="scientific">Nematocida ausubeli (strain ATCC PRA-371 / ERTm2)</name>
    <name type="common">Nematode killer fungus</name>
    <dbReference type="NCBI Taxonomy" id="1913371"/>
    <lineage>
        <taxon>Eukaryota</taxon>
        <taxon>Fungi</taxon>
        <taxon>Fungi incertae sedis</taxon>
        <taxon>Microsporidia</taxon>
        <taxon>Nematocida</taxon>
    </lineage>
</organism>
<accession>H8ZAF9</accession>
<dbReference type="HOGENOM" id="CLU_2558813_0_0_1"/>
<gene>
    <name evidence="1" type="ORF">NERG_00580</name>
</gene>
<evidence type="ECO:0000313" key="1">
    <source>
        <dbReference type="EMBL" id="EHY66940.1"/>
    </source>
</evidence>
<protein>
    <submittedName>
        <fullName evidence="1">Uncharacterized protein</fullName>
    </submittedName>
</protein>
<name>H8ZAF9_NEMA1</name>
<proteinExistence type="predicted"/>
<reference evidence="1" key="1">
    <citation type="submission" date="2011-03" db="EMBL/GenBank/DDBJ databases">
        <title>The Genome Sequence of Nematocida sp1 strain ERTm2.</title>
        <authorList>
            <consortium name="The Broad Institute Genome Sequencing Platform"/>
            <consortium name="The Broad Institute Genome Sequencing Center for Infectious Disease"/>
            <person name="Cuomo C."/>
            <person name="Troemel E."/>
            <person name="Young S.K."/>
            <person name="Zeng Q."/>
            <person name="Gargeya S."/>
            <person name="Fitzgerald M."/>
            <person name="Haas B."/>
            <person name="Abouelleil A."/>
            <person name="Alvarado L."/>
            <person name="Arachchi H.M."/>
            <person name="Berlin A."/>
            <person name="Brown A."/>
            <person name="Chapman S.B."/>
            <person name="Chen Z."/>
            <person name="Dunbar C."/>
            <person name="Freedman E."/>
            <person name="Gearin G."/>
            <person name="Gellesch M."/>
            <person name="Goldberg J."/>
            <person name="Griggs A."/>
            <person name="Gujja S."/>
            <person name="Heilman E.R."/>
            <person name="Heiman D."/>
            <person name="Howarth C."/>
            <person name="Larson L."/>
            <person name="Lui A."/>
            <person name="MacDonald P.J.P."/>
            <person name="Mehta T."/>
            <person name="Montmayeur A."/>
            <person name="Murphy C."/>
            <person name="Neiman D."/>
            <person name="Pearson M."/>
            <person name="Priest M."/>
            <person name="Roberts A."/>
            <person name="Saif S."/>
            <person name="Shea T."/>
            <person name="Shenoy N."/>
            <person name="Sisk P."/>
            <person name="Stolte C."/>
            <person name="Sykes S."/>
            <person name="White J."/>
            <person name="Yandava C."/>
            <person name="Wortman J."/>
            <person name="Nusbaum C."/>
            <person name="Birren B."/>
        </authorList>
    </citation>
    <scope>NUCLEOTIDE SEQUENCE</scope>
    <source>
        <strain evidence="1">ERTm2</strain>
    </source>
</reference>
<dbReference type="AlphaFoldDB" id="H8ZAF9"/>
<sequence length="82" mass="9416">MWKITTPSEISYTDRGFENKKIAIAKSSLLQDQNTPINTDAILQREKHGQKSGESNARHESDYQIWQVRKETKITARCAGHE</sequence>
<dbReference type="EMBL" id="JH604633">
    <property type="protein sequence ID" value="EHY66940.1"/>
    <property type="molecule type" value="Genomic_DNA"/>
</dbReference>